<dbReference type="PROSITE" id="PS51186">
    <property type="entry name" value="GNAT"/>
    <property type="match status" value="1"/>
</dbReference>
<dbReference type="InterPro" id="IPR000086">
    <property type="entry name" value="NUDIX_hydrolase_dom"/>
</dbReference>
<dbReference type="Pfam" id="PF13302">
    <property type="entry name" value="Acetyltransf_3"/>
    <property type="match status" value="1"/>
</dbReference>
<dbReference type="InterPro" id="IPR020084">
    <property type="entry name" value="NUDIX_hydrolase_CS"/>
</dbReference>
<keyword evidence="4" id="KW-0808">Transferase</keyword>
<dbReference type="Gene3D" id="3.40.630.30">
    <property type="match status" value="1"/>
</dbReference>
<protein>
    <submittedName>
        <fullName evidence="4">RimJ/RimL family protein N-acetyltransferase</fullName>
    </submittedName>
</protein>
<dbReference type="PANTHER" id="PTHR43441">
    <property type="entry name" value="RIBOSOMAL-PROTEIN-SERINE ACETYLTRANSFERASE"/>
    <property type="match status" value="1"/>
</dbReference>
<dbReference type="GO" id="GO:0016787">
    <property type="term" value="F:hydrolase activity"/>
    <property type="evidence" value="ECO:0007669"/>
    <property type="project" value="UniProtKB-KW"/>
</dbReference>
<evidence type="ECO:0000259" key="2">
    <source>
        <dbReference type="PROSITE" id="PS51186"/>
    </source>
</evidence>
<sequence length="338" mass="37582">MPPQPTLTDGELTLRPWRDEDIDIAHGLADDELARWFDLPAEAPRSRLAEAVKRWQRGYDDDRSVVNFVVELAGETGPVGSVQVQQLATGVGGVTWATYKPYRGRRIAQRAVRLLVVYAFGELGLERLQVEVDPENRASTRVAIRSGFRREGLLRGGAVLRGERRDVAVYGLRWDDPRADSLSGWTALMDSVLPKKRVIAHVVVRDTEGRVLLCKVSYKKDLELPGGVVEPDEDPATGASREMEEELGVALPIAGVLAIDWLPRWEGWGDAIEILYDGGVHEPDLIDRLHPDGREILGLAWHRPTELAGLVSPLNQRRLPTLLADPTSLHNLRDGVPY</sequence>
<dbReference type="SUPFAM" id="SSF55729">
    <property type="entry name" value="Acyl-CoA N-acyltransferases (Nat)"/>
    <property type="match status" value="1"/>
</dbReference>
<dbReference type="InterPro" id="IPR016181">
    <property type="entry name" value="Acyl_CoA_acyltransferase"/>
</dbReference>
<proteinExistence type="predicted"/>
<dbReference type="PROSITE" id="PS00893">
    <property type="entry name" value="NUDIX_BOX"/>
    <property type="match status" value="1"/>
</dbReference>
<keyword evidence="1" id="KW-0378">Hydrolase</keyword>
<dbReference type="Gene3D" id="3.90.79.10">
    <property type="entry name" value="Nucleoside Triphosphate Pyrophosphohydrolase"/>
    <property type="match status" value="1"/>
</dbReference>
<evidence type="ECO:0000259" key="3">
    <source>
        <dbReference type="PROSITE" id="PS51462"/>
    </source>
</evidence>
<evidence type="ECO:0000313" key="5">
    <source>
        <dbReference type="Proteomes" id="UP000295388"/>
    </source>
</evidence>
<evidence type="ECO:0000313" key="4">
    <source>
        <dbReference type="EMBL" id="TDO52575.1"/>
    </source>
</evidence>
<dbReference type="PANTHER" id="PTHR43441:SF10">
    <property type="entry name" value="ACETYLTRANSFERASE"/>
    <property type="match status" value="1"/>
</dbReference>
<dbReference type="Pfam" id="PF00293">
    <property type="entry name" value="NUDIX"/>
    <property type="match status" value="1"/>
</dbReference>
<dbReference type="InterPro" id="IPR000182">
    <property type="entry name" value="GNAT_dom"/>
</dbReference>
<dbReference type="InterPro" id="IPR051908">
    <property type="entry name" value="Ribosomal_N-acetyltransferase"/>
</dbReference>
<feature type="domain" description="Nudix hydrolase" evidence="3">
    <location>
        <begin position="194"/>
        <end position="324"/>
    </location>
</feature>
<evidence type="ECO:0000256" key="1">
    <source>
        <dbReference type="ARBA" id="ARBA00022801"/>
    </source>
</evidence>
<dbReference type="SUPFAM" id="SSF55811">
    <property type="entry name" value="Nudix"/>
    <property type="match status" value="1"/>
</dbReference>
<feature type="domain" description="N-acetyltransferase" evidence="2">
    <location>
        <begin position="12"/>
        <end position="176"/>
    </location>
</feature>
<comment type="caution">
    <text evidence="4">The sequence shown here is derived from an EMBL/GenBank/DDBJ whole genome shotgun (WGS) entry which is preliminary data.</text>
</comment>
<name>A0A4R6KPG0_9ACTN</name>
<dbReference type="CDD" id="cd18876">
    <property type="entry name" value="NUDIX_Hydrolase"/>
    <property type="match status" value="1"/>
</dbReference>
<gene>
    <name evidence="4" type="ORF">EV643_102414</name>
</gene>
<dbReference type="AlphaFoldDB" id="A0A4R6KPG0"/>
<dbReference type="PROSITE" id="PS51462">
    <property type="entry name" value="NUDIX"/>
    <property type="match status" value="1"/>
</dbReference>
<accession>A0A4R6KPG0</accession>
<organism evidence="4 5">
    <name type="scientific">Kribbella caucasensis</name>
    <dbReference type="NCBI Taxonomy" id="2512215"/>
    <lineage>
        <taxon>Bacteria</taxon>
        <taxon>Bacillati</taxon>
        <taxon>Actinomycetota</taxon>
        <taxon>Actinomycetes</taxon>
        <taxon>Propionibacteriales</taxon>
        <taxon>Kribbellaceae</taxon>
        <taxon>Kribbella</taxon>
    </lineage>
</organism>
<dbReference type="GO" id="GO:0008999">
    <property type="term" value="F:protein-N-terminal-alanine acetyltransferase activity"/>
    <property type="evidence" value="ECO:0007669"/>
    <property type="project" value="TreeGrafter"/>
</dbReference>
<dbReference type="OrthoDB" id="4247482at2"/>
<dbReference type="EMBL" id="SNWQ01000002">
    <property type="protein sequence ID" value="TDO52575.1"/>
    <property type="molecule type" value="Genomic_DNA"/>
</dbReference>
<dbReference type="GO" id="GO:1990189">
    <property type="term" value="F:protein N-terminal-serine acetyltransferase activity"/>
    <property type="evidence" value="ECO:0007669"/>
    <property type="project" value="TreeGrafter"/>
</dbReference>
<keyword evidence="5" id="KW-1185">Reference proteome</keyword>
<dbReference type="Proteomes" id="UP000295388">
    <property type="component" value="Unassembled WGS sequence"/>
</dbReference>
<reference evidence="4 5" key="1">
    <citation type="submission" date="2019-03" db="EMBL/GenBank/DDBJ databases">
        <title>Genomic Encyclopedia of Type Strains, Phase III (KMG-III): the genomes of soil and plant-associated and newly described type strains.</title>
        <authorList>
            <person name="Whitman W."/>
        </authorList>
    </citation>
    <scope>NUCLEOTIDE SEQUENCE [LARGE SCALE GENOMIC DNA]</scope>
    <source>
        <strain evidence="4 5">VKM Ac-2527</strain>
    </source>
</reference>
<dbReference type="InterPro" id="IPR015797">
    <property type="entry name" value="NUDIX_hydrolase-like_dom_sf"/>
</dbReference>
<dbReference type="GO" id="GO:0005737">
    <property type="term" value="C:cytoplasm"/>
    <property type="evidence" value="ECO:0007669"/>
    <property type="project" value="TreeGrafter"/>
</dbReference>